<dbReference type="OrthoDB" id="9758243at2"/>
<protein>
    <recommendedName>
        <fullName evidence="2">site-specific DNA-methyltransferase (adenine-specific)</fullName>
        <ecNumber evidence="2">2.1.1.72</ecNumber>
    </recommendedName>
</protein>
<dbReference type="InterPro" id="IPR003356">
    <property type="entry name" value="DNA_methylase_A-5"/>
</dbReference>
<evidence type="ECO:0000256" key="3">
    <source>
        <dbReference type="ARBA" id="ARBA00022603"/>
    </source>
</evidence>
<keyword evidence="10" id="KW-1185">Reference proteome</keyword>
<organism evidence="9 10">
    <name type="scientific">Candidatus Cryosericum septentrionale</name>
    <dbReference type="NCBI Taxonomy" id="2290913"/>
    <lineage>
        <taxon>Bacteria</taxon>
        <taxon>Pseudomonadati</taxon>
        <taxon>Caldisericota/Cryosericota group</taxon>
        <taxon>Candidatus Cryosericota</taxon>
        <taxon>Candidatus Cryosericia</taxon>
        <taxon>Candidatus Cryosericales</taxon>
        <taxon>Candidatus Cryosericaceae</taxon>
        <taxon>Candidatus Cryosericum</taxon>
    </lineage>
</organism>
<dbReference type="PANTHER" id="PTHR33841:SF1">
    <property type="entry name" value="DNA METHYLTRANSFERASE A"/>
    <property type="match status" value="1"/>
</dbReference>
<reference evidence="9 10" key="1">
    <citation type="submission" date="2018-09" db="EMBL/GenBank/DDBJ databases">
        <title>Discovery and Ecogenomic Context for Candidatus Cryosericales, a Global Caldiserica Order Active in Thawing Permafrost.</title>
        <authorList>
            <person name="Martinez M.A."/>
            <person name="Woodcroft B.J."/>
            <person name="Ignacio Espinoza J.C."/>
            <person name="Zayed A."/>
            <person name="Singleton C.M."/>
            <person name="Boyd J."/>
            <person name="Li Y.-F."/>
            <person name="Purvine S."/>
            <person name="Maughan H."/>
            <person name="Hodgkins S.B."/>
            <person name="Anderson D."/>
            <person name="Sederholm M."/>
            <person name="Temperton B."/>
            <person name="Saleska S.R."/>
            <person name="Tyson G.W."/>
            <person name="Rich V.I."/>
        </authorList>
    </citation>
    <scope>NUCLEOTIDE SEQUENCE [LARGE SCALE GENOMIC DNA]</scope>
    <source>
        <strain evidence="9 10">SMC1</strain>
    </source>
</reference>
<dbReference type="Proteomes" id="UP000266113">
    <property type="component" value="Unassembled WGS sequence"/>
</dbReference>
<name>A0A398DP32_9BACT</name>
<dbReference type="InterPro" id="IPR029063">
    <property type="entry name" value="SAM-dependent_MTases_sf"/>
</dbReference>
<dbReference type="AlphaFoldDB" id="A0A398DP32"/>
<dbReference type="GO" id="GO:0009007">
    <property type="term" value="F:site-specific DNA-methyltransferase (adenine-specific) activity"/>
    <property type="evidence" value="ECO:0007669"/>
    <property type="project" value="UniProtKB-EC"/>
</dbReference>
<gene>
    <name evidence="9" type="ORF">SMC1_05470</name>
</gene>
<sequence>MPVSPLETYLREIGDIHRSGAGVRETSYYPALSNLLNDVGKSLRPAVRCLTQLRNIGAGMPDGGFFTTQQLQCHDVSSWDGSGPTPERGALEVKSPADDVTMTAMSVQVREYLETYGLVLVTNLRDFALVQRNGQGAPEVLEHFTLAASEPEFWTLTIHPQKAAHELGERFVEYLLRVMLAKAELASPKQVAWFLASYARDARARIEHADLQALTAVRTALESSLGLTFEGERGDHFFRSTLIQTLFYGLFSAWVLWCRTHRDNEDFDWKDAQWSLHVPMIRALFEQVSQPSKLLPLHLVEPLEWAAGVLNRVDRTQFFATFREEQAVQYFYEPFLEEFDPVLRKDLGVWYTPEEIVRYQVKRVDHVLRTELDIPRGLADPRVVVLDPCCGTGTYLVEVLRRIQRTLKGEGEDALSAQDVKTAAMTRIHGFEIMPAPFVVAHLQLGLLLTSMGAPLQNEERVGVYLTNSLTGWTPTASGVHEPTPEELLFPEMTDERDAARHIKQEEQILVVLGNPPYNAFAGVHAEEEGDLVDCYKDGLNTAVQDGGWGIMKFNLDELYVRFFGVAERRINATGRGVVSFISNHSWLTEPSFVVLRQHLIKSFDSFWIDELHGNRKISEYAPDGRTSETIFAVKGFSSGIRVGVATSLWVKSGKRKGSQALVSYRDDIDNAKAVDRRRALVASTESPDFDAHYAIASPARGNKFSFRPSNASRRYLTWPTIAELASQDPINGPIERRGNSMLAFSSAEATMTGLQAYLNKELSDDQVAAVDSRLTKSSGEYHYVSVRTALKGKVTYDPGHLTRYPFKPFDVRVAYLDASLQPLFSRPSPELLSQRVFDNRYLVTRETSVVAPHSPPFYYSSLVCDYHTLAVEAKHIPFFLRSQARSIPQLFGERERPANVSTYARLYLASLGITDPDKDVDTAGAIWMHALAIGYSPAYLTENADGIRQDWPRIPLPATRALLQSSAALGKIVAALLDTESPVDGVSVGTVRRELRCMGTLQVSPGHVLDTVAGDLGITAGWGHGGKDGVTMPGKGRLTKRDYSAPELEAIEAGAVATGMTLDDALTVLGRQTCDVWLNDLAFWQNVPVNVWNYVIGGYQVIKKWLSYREKTLLGRDLTTDEARYVTEMVRRLSALILLQPRLDENYLAVAAATSRFRASDTDSVGPRSGVVASDTPARIGGTE</sequence>
<dbReference type="Pfam" id="PF18135">
    <property type="entry name" value="Type_ISP_C"/>
    <property type="match status" value="1"/>
</dbReference>
<comment type="caution">
    <text evidence="9">The sequence shown here is derived from an EMBL/GenBank/DDBJ whole genome shotgun (WGS) entry which is preliminary data.</text>
</comment>
<accession>A0A398DP32</accession>
<comment type="catalytic activity">
    <reaction evidence="5">
        <text>a 2'-deoxyadenosine in DNA + S-adenosyl-L-methionine = an N(6)-methyl-2'-deoxyadenosine in DNA + S-adenosyl-L-homocysteine + H(+)</text>
        <dbReference type="Rhea" id="RHEA:15197"/>
        <dbReference type="Rhea" id="RHEA-COMP:12418"/>
        <dbReference type="Rhea" id="RHEA-COMP:12419"/>
        <dbReference type="ChEBI" id="CHEBI:15378"/>
        <dbReference type="ChEBI" id="CHEBI:57856"/>
        <dbReference type="ChEBI" id="CHEBI:59789"/>
        <dbReference type="ChEBI" id="CHEBI:90615"/>
        <dbReference type="ChEBI" id="CHEBI:90616"/>
        <dbReference type="EC" id="2.1.1.72"/>
    </reaction>
</comment>
<dbReference type="GO" id="GO:0008170">
    <property type="term" value="F:N-methyltransferase activity"/>
    <property type="evidence" value="ECO:0007669"/>
    <property type="project" value="InterPro"/>
</dbReference>
<evidence type="ECO:0000313" key="10">
    <source>
        <dbReference type="Proteomes" id="UP000266113"/>
    </source>
</evidence>
<dbReference type="PANTHER" id="PTHR33841">
    <property type="entry name" value="DNA METHYLTRANSFERASE YEEA-RELATED"/>
    <property type="match status" value="1"/>
</dbReference>
<dbReference type="EMBL" id="QXIY01000021">
    <property type="protein sequence ID" value="RIE16720.1"/>
    <property type="molecule type" value="Genomic_DNA"/>
</dbReference>
<dbReference type="InterPro" id="IPR050953">
    <property type="entry name" value="N4_N6_ade-DNA_methylase"/>
</dbReference>
<dbReference type="InterPro" id="IPR041635">
    <property type="entry name" value="Type_ISP_LLaBIII_C"/>
</dbReference>
<dbReference type="PRINTS" id="PR00507">
    <property type="entry name" value="N12N6MTFRASE"/>
</dbReference>
<dbReference type="SUPFAM" id="SSF53335">
    <property type="entry name" value="S-adenosyl-L-methionine-dependent methyltransferases"/>
    <property type="match status" value="1"/>
</dbReference>
<evidence type="ECO:0000256" key="4">
    <source>
        <dbReference type="ARBA" id="ARBA00022679"/>
    </source>
</evidence>
<evidence type="ECO:0000256" key="2">
    <source>
        <dbReference type="ARBA" id="ARBA00011900"/>
    </source>
</evidence>
<proteinExistence type="inferred from homology"/>
<dbReference type="Gene3D" id="3.40.50.150">
    <property type="entry name" value="Vaccinia Virus protein VP39"/>
    <property type="match status" value="1"/>
</dbReference>
<comment type="similarity">
    <text evidence="1">Belongs to the N(4)/N(6)-methyltransferase family.</text>
</comment>
<evidence type="ECO:0000259" key="8">
    <source>
        <dbReference type="Pfam" id="PF18135"/>
    </source>
</evidence>
<dbReference type="EC" id="2.1.1.72" evidence="2"/>
<evidence type="ECO:0000256" key="6">
    <source>
        <dbReference type="SAM" id="MobiDB-lite"/>
    </source>
</evidence>
<evidence type="ECO:0000256" key="5">
    <source>
        <dbReference type="ARBA" id="ARBA00047942"/>
    </source>
</evidence>
<evidence type="ECO:0000259" key="7">
    <source>
        <dbReference type="Pfam" id="PF02384"/>
    </source>
</evidence>
<evidence type="ECO:0000256" key="1">
    <source>
        <dbReference type="ARBA" id="ARBA00006594"/>
    </source>
</evidence>
<feature type="domain" description="DNA methylase adenine-specific" evidence="7">
    <location>
        <begin position="330"/>
        <end position="519"/>
    </location>
</feature>
<evidence type="ECO:0000313" key="9">
    <source>
        <dbReference type="EMBL" id="RIE16720.1"/>
    </source>
</evidence>
<keyword evidence="4 9" id="KW-0808">Transferase</keyword>
<dbReference type="GO" id="GO:0003677">
    <property type="term" value="F:DNA binding"/>
    <property type="evidence" value="ECO:0007669"/>
    <property type="project" value="InterPro"/>
</dbReference>
<dbReference type="RefSeq" id="WP_119085782.1">
    <property type="nucleotide sequence ID" value="NZ_QXIY01000021.1"/>
</dbReference>
<feature type="domain" description="Type ISP restriction-modification enzyme LLaBIII C-terminal specificity" evidence="8">
    <location>
        <begin position="780"/>
        <end position="1120"/>
    </location>
</feature>
<dbReference type="GO" id="GO:0032259">
    <property type="term" value="P:methylation"/>
    <property type="evidence" value="ECO:0007669"/>
    <property type="project" value="UniProtKB-KW"/>
</dbReference>
<keyword evidence="3 9" id="KW-0489">Methyltransferase</keyword>
<dbReference type="Pfam" id="PF02384">
    <property type="entry name" value="N6_Mtase"/>
    <property type="match status" value="1"/>
</dbReference>
<feature type="region of interest" description="Disordered" evidence="6">
    <location>
        <begin position="1161"/>
        <end position="1185"/>
    </location>
</feature>